<reference evidence="5" key="1">
    <citation type="journal article" date="2014" name="Int. J. Syst. Evol. Microbiol.">
        <title>Complete genome of a new Firmicutes species belonging to the dominant human colonic microbiota ('Ruminococcus bicirculans') reveals two chromosomes and a selective capacity to utilize plant glucans.</title>
        <authorList>
            <consortium name="NISC Comparative Sequencing Program"/>
            <person name="Wegmann U."/>
            <person name="Louis P."/>
            <person name="Goesmann A."/>
            <person name="Henrissat B."/>
            <person name="Duncan S.H."/>
            <person name="Flint H.J."/>
        </authorList>
    </citation>
    <scope>NUCLEOTIDE SEQUENCE</scope>
    <source>
        <strain evidence="5">NBRC 107169</strain>
    </source>
</reference>
<proteinExistence type="predicted"/>
<dbReference type="EMBL" id="BSNI01000002">
    <property type="protein sequence ID" value="GLQ18286.1"/>
    <property type="molecule type" value="Genomic_DNA"/>
</dbReference>
<keyword evidence="2" id="KW-0238">DNA-binding</keyword>
<dbReference type="PANTHER" id="PTHR33154:SF33">
    <property type="entry name" value="TRANSCRIPTIONAL REPRESSOR SDPR"/>
    <property type="match status" value="1"/>
</dbReference>
<dbReference type="InterPro" id="IPR036388">
    <property type="entry name" value="WH-like_DNA-bd_sf"/>
</dbReference>
<evidence type="ECO:0000256" key="2">
    <source>
        <dbReference type="ARBA" id="ARBA00023125"/>
    </source>
</evidence>
<dbReference type="SMART" id="SM00418">
    <property type="entry name" value="HTH_ARSR"/>
    <property type="match status" value="1"/>
</dbReference>
<evidence type="ECO:0000313" key="6">
    <source>
        <dbReference type="Proteomes" id="UP001161405"/>
    </source>
</evidence>
<organism evidence="5 6">
    <name type="scientific">Maritalea porphyrae</name>
    <dbReference type="NCBI Taxonomy" id="880732"/>
    <lineage>
        <taxon>Bacteria</taxon>
        <taxon>Pseudomonadati</taxon>
        <taxon>Pseudomonadota</taxon>
        <taxon>Alphaproteobacteria</taxon>
        <taxon>Hyphomicrobiales</taxon>
        <taxon>Devosiaceae</taxon>
        <taxon>Maritalea</taxon>
    </lineage>
</organism>
<dbReference type="Pfam" id="PF01022">
    <property type="entry name" value="HTH_5"/>
    <property type="match status" value="1"/>
</dbReference>
<reference evidence="5" key="2">
    <citation type="submission" date="2023-01" db="EMBL/GenBank/DDBJ databases">
        <title>Draft genome sequence of Maritalea porphyrae strain NBRC 107169.</title>
        <authorList>
            <person name="Sun Q."/>
            <person name="Mori K."/>
        </authorList>
    </citation>
    <scope>NUCLEOTIDE SEQUENCE</scope>
    <source>
        <strain evidence="5">NBRC 107169</strain>
    </source>
</reference>
<name>A0ABQ5UT47_9HYPH</name>
<dbReference type="PRINTS" id="PR00778">
    <property type="entry name" value="HTHARSR"/>
</dbReference>
<sequence>MSAGGTSNQSDFLQFCKSLANEKRQFIVFEILGDKNAHTVGEIAKRAQIAVSTASEHLAILKRAGVVSAQKKDREVFYKLDADQITKVAHYLNTWLSCC</sequence>
<gene>
    <name evidence="5" type="ORF">GCM10007879_25350</name>
</gene>
<keyword evidence="6" id="KW-1185">Reference proteome</keyword>
<keyword evidence="1" id="KW-0805">Transcription regulation</keyword>
<dbReference type="Gene3D" id="1.10.10.10">
    <property type="entry name" value="Winged helix-like DNA-binding domain superfamily/Winged helix DNA-binding domain"/>
    <property type="match status" value="1"/>
</dbReference>
<feature type="domain" description="HTH arsR-type" evidence="4">
    <location>
        <begin position="4"/>
        <end position="99"/>
    </location>
</feature>
<dbReference type="InterPro" id="IPR051081">
    <property type="entry name" value="HTH_MetalResp_TranReg"/>
</dbReference>
<dbReference type="InterPro" id="IPR011991">
    <property type="entry name" value="ArsR-like_HTH"/>
</dbReference>
<dbReference type="CDD" id="cd00090">
    <property type="entry name" value="HTH_ARSR"/>
    <property type="match status" value="1"/>
</dbReference>
<dbReference type="Proteomes" id="UP001161405">
    <property type="component" value="Unassembled WGS sequence"/>
</dbReference>
<evidence type="ECO:0000256" key="1">
    <source>
        <dbReference type="ARBA" id="ARBA00023015"/>
    </source>
</evidence>
<comment type="caution">
    <text evidence="5">The sequence shown here is derived from an EMBL/GenBank/DDBJ whole genome shotgun (WGS) entry which is preliminary data.</text>
</comment>
<dbReference type="InterPro" id="IPR036390">
    <property type="entry name" value="WH_DNA-bd_sf"/>
</dbReference>
<dbReference type="PROSITE" id="PS50987">
    <property type="entry name" value="HTH_ARSR_2"/>
    <property type="match status" value="1"/>
</dbReference>
<dbReference type="NCBIfam" id="NF033788">
    <property type="entry name" value="HTH_metalloreg"/>
    <property type="match status" value="1"/>
</dbReference>
<evidence type="ECO:0000313" key="5">
    <source>
        <dbReference type="EMBL" id="GLQ18286.1"/>
    </source>
</evidence>
<dbReference type="RefSeq" id="WP_284365117.1">
    <property type="nucleotide sequence ID" value="NZ_BSNI01000002.1"/>
</dbReference>
<dbReference type="PANTHER" id="PTHR33154">
    <property type="entry name" value="TRANSCRIPTIONAL REGULATOR, ARSR FAMILY"/>
    <property type="match status" value="1"/>
</dbReference>
<dbReference type="SUPFAM" id="SSF46785">
    <property type="entry name" value="Winged helix' DNA-binding domain"/>
    <property type="match status" value="1"/>
</dbReference>
<protein>
    <recommendedName>
        <fullName evidence="4">HTH arsR-type domain-containing protein</fullName>
    </recommendedName>
</protein>
<dbReference type="InterPro" id="IPR001845">
    <property type="entry name" value="HTH_ArsR_DNA-bd_dom"/>
</dbReference>
<accession>A0ABQ5UT47</accession>
<evidence type="ECO:0000256" key="3">
    <source>
        <dbReference type="ARBA" id="ARBA00023163"/>
    </source>
</evidence>
<keyword evidence="3" id="KW-0804">Transcription</keyword>
<evidence type="ECO:0000259" key="4">
    <source>
        <dbReference type="PROSITE" id="PS50987"/>
    </source>
</evidence>